<feature type="transmembrane region" description="Helical" evidence="11">
    <location>
        <begin position="515"/>
        <end position="538"/>
    </location>
</feature>
<dbReference type="Gene3D" id="1.20.1070.10">
    <property type="entry name" value="Rhodopsin 7-helix transmembrane proteins"/>
    <property type="match status" value="2"/>
</dbReference>
<evidence type="ECO:0000313" key="13">
    <source>
        <dbReference type="EMBL" id="CAG9857880.1"/>
    </source>
</evidence>
<evidence type="ECO:0000313" key="14">
    <source>
        <dbReference type="Proteomes" id="UP001153712"/>
    </source>
</evidence>
<keyword evidence="14" id="KW-1185">Reference proteome</keyword>
<feature type="transmembrane region" description="Helical" evidence="11">
    <location>
        <begin position="49"/>
        <end position="75"/>
    </location>
</feature>
<feature type="transmembrane region" description="Helical" evidence="11">
    <location>
        <begin position="12"/>
        <end position="29"/>
    </location>
</feature>
<feature type="transmembrane region" description="Helical" evidence="11">
    <location>
        <begin position="399"/>
        <end position="419"/>
    </location>
</feature>
<feature type="transmembrane region" description="Helical" evidence="11">
    <location>
        <begin position="87"/>
        <end position="106"/>
    </location>
</feature>
<keyword evidence="8 9" id="KW-0807">Transducer</keyword>
<evidence type="ECO:0000256" key="7">
    <source>
        <dbReference type="ARBA" id="ARBA00023170"/>
    </source>
</evidence>
<feature type="domain" description="G-protein coupled receptors family 1 profile" evidence="12">
    <location>
        <begin position="298"/>
        <end position="575"/>
    </location>
</feature>
<feature type="transmembrane region" description="Helical" evidence="11">
    <location>
        <begin position="449"/>
        <end position="469"/>
    </location>
</feature>
<gene>
    <name evidence="13" type="ORF">PHYEVI_LOCUS4279</name>
</gene>
<dbReference type="Pfam" id="PF00001">
    <property type="entry name" value="7tm_1"/>
    <property type="match status" value="2"/>
</dbReference>
<evidence type="ECO:0000256" key="5">
    <source>
        <dbReference type="ARBA" id="ARBA00023040"/>
    </source>
</evidence>
<dbReference type="GO" id="GO:0008188">
    <property type="term" value="F:neuropeptide receptor activity"/>
    <property type="evidence" value="ECO:0007669"/>
    <property type="project" value="TreeGrafter"/>
</dbReference>
<reference evidence="13" key="1">
    <citation type="submission" date="2022-01" db="EMBL/GenBank/DDBJ databases">
        <authorList>
            <person name="King R."/>
        </authorList>
    </citation>
    <scope>NUCLEOTIDE SEQUENCE</scope>
</reference>
<comment type="subcellular location">
    <subcellularLocation>
        <location evidence="1">Membrane</location>
        <topology evidence="1">Multi-pass membrane protein</topology>
    </subcellularLocation>
</comment>
<dbReference type="OrthoDB" id="5950040at2759"/>
<dbReference type="AlphaFoldDB" id="A0A9N9XQB2"/>
<feature type="region of interest" description="Disordered" evidence="10">
    <location>
        <begin position="627"/>
        <end position="659"/>
    </location>
</feature>
<comment type="similarity">
    <text evidence="2 9">Belongs to the G-protein coupled receptor 1 family.</text>
</comment>
<feature type="transmembrane region" description="Helical" evidence="11">
    <location>
        <begin position="218"/>
        <end position="238"/>
    </location>
</feature>
<feature type="transmembrane region" description="Helical" evidence="11">
    <location>
        <begin position="275"/>
        <end position="306"/>
    </location>
</feature>
<keyword evidence="3 9" id="KW-0812">Transmembrane</keyword>
<evidence type="ECO:0000256" key="4">
    <source>
        <dbReference type="ARBA" id="ARBA00022989"/>
    </source>
</evidence>
<keyword evidence="5 9" id="KW-0297">G-protein coupled receptor</keyword>
<dbReference type="SUPFAM" id="SSF81321">
    <property type="entry name" value="Family A G protein-coupled receptor-like"/>
    <property type="match status" value="2"/>
</dbReference>
<dbReference type="EMBL" id="OU900108">
    <property type="protein sequence ID" value="CAG9857880.1"/>
    <property type="molecule type" value="Genomic_DNA"/>
</dbReference>
<protein>
    <recommendedName>
        <fullName evidence="12">G-protein coupled receptors family 1 profile domain-containing protein</fullName>
    </recommendedName>
</protein>
<feature type="transmembrane region" description="Helical" evidence="11">
    <location>
        <begin position="168"/>
        <end position="197"/>
    </location>
</feature>
<evidence type="ECO:0000256" key="9">
    <source>
        <dbReference type="RuleBase" id="RU000688"/>
    </source>
</evidence>
<evidence type="ECO:0000259" key="12">
    <source>
        <dbReference type="PROSITE" id="PS50262"/>
    </source>
</evidence>
<dbReference type="PANTHER" id="PTHR24243:SF208">
    <property type="entry name" value="PYROKININ-1 RECEPTOR"/>
    <property type="match status" value="1"/>
</dbReference>
<feature type="transmembrane region" description="Helical" evidence="11">
    <location>
        <begin position="550"/>
        <end position="574"/>
    </location>
</feature>
<feature type="transmembrane region" description="Helical" evidence="11">
    <location>
        <begin position="318"/>
        <end position="337"/>
    </location>
</feature>
<dbReference type="GO" id="GO:0005886">
    <property type="term" value="C:plasma membrane"/>
    <property type="evidence" value="ECO:0007669"/>
    <property type="project" value="TreeGrafter"/>
</dbReference>
<dbReference type="PANTHER" id="PTHR24243">
    <property type="entry name" value="G-PROTEIN COUPLED RECEPTOR"/>
    <property type="match status" value="1"/>
</dbReference>
<dbReference type="Proteomes" id="UP001153712">
    <property type="component" value="Chromosome 15"/>
</dbReference>
<dbReference type="InterPro" id="IPR017452">
    <property type="entry name" value="GPCR_Rhodpsn_7TM"/>
</dbReference>
<proteinExistence type="inferred from homology"/>
<dbReference type="PRINTS" id="PR00237">
    <property type="entry name" value="GPCRRHODOPSN"/>
</dbReference>
<evidence type="ECO:0000256" key="10">
    <source>
        <dbReference type="SAM" id="MobiDB-lite"/>
    </source>
</evidence>
<dbReference type="PROSITE" id="PS50262">
    <property type="entry name" value="G_PROTEIN_RECEP_F1_2"/>
    <property type="match status" value="2"/>
</dbReference>
<feature type="domain" description="G-protein coupled receptors family 1 profile" evidence="12">
    <location>
        <begin position="67"/>
        <end position="238"/>
    </location>
</feature>
<organism evidence="13 14">
    <name type="scientific">Phyllotreta striolata</name>
    <name type="common">Striped flea beetle</name>
    <name type="synonym">Crioceris striolata</name>
    <dbReference type="NCBI Taxonomy" id="444603"/>
    <lineage>
        <taxon>Eukaryota</taxon>
        <taxon>Metazoa</taxon>
        <taxon>Ecdysozoa</taxon>
        <taxon>Arthropoda</taxon>
        <taxon>Hexapoda</taxon>
        <taxon>Insecta</taxon>
        <taxon>Pterygota</taxon>
        <taxon>Neoptera</taxon>
        <taxon>Endopterygota</taxon>
        <taxon>Coleoptera</taxon>
        <taxon>Polyphaga</taxon>
        <taxon>Cucujiformia</taxon>
        <taxon>Chrysomeloidea</taxon>
        <taxon>Chrysomelidae</taxon>
        <taxon>Galerucinae</taxon>
        <taxon>Alticini</taxon>
        <taxon>Phyllotreta</taxon>
    </lineage>
</organism>
<evidence type="ECO:0000256" key="8">
    <source>
        <dbReference type="ARBA" id="ARBA00023224"/>
    </source>
</evidence>
<evidence type="ECO:0000256" key="2">
    <source>
        <dbReference type="ARBA" id="ARBA00010663"/>
    </source>
</evidence>
<name>A0A9N9XQB2_PHYSR</name>
<keyword evidence="7 9" id="KW-0675">Receptor</keyword>
<evidence type="ECO:0000256" key="11">
    <source>
        <dbReference type="SAM" id="Phobius"/>
    </source>
</evidence>
<keyword evidence="4 11" id="KW-1133">Transmembrane helix</keyword>
<dbReference type="SMART" id="SM01381">
    <property type="entry name" value="7TM_GPCR_Srsx"/>
    <property type="match status" value="1"/>
</dbReference>
<dbReference type="InterPro" id="IPR000276">
    <property type="entry name" value="GPCR_Rhodpsn"/>
</dbReference>
<accession>A0A9N9XQB2</accession>
<keyword evidence="6 11" id="KW-0472">Membrane</keyword>
<evidence type="ECO:0000256" key="3">
    <source>
        <dbReference type="ARBA" id="ARBA00022692"/>
    </source>
</evidence>
<feature type="compositionally biased region" description="Basic and acidic residues" evidence="10">
    <location>
        <begin position="632"/>
        <end position="646"/>
    </location>
</feature>
<sequence length="730" mass="81711">MLNFLFINREGALTTITNFTFANSTTLLYPNDTASLENPESFDLYPFGIVLSFTIIYAIIFVAGIIGNVGTCVVIARNKSMQTATNYYLISLAASDLLLLLSALPFEVYKMWSQDNYVFGQGFCTAQGLAAETSANATVLTITAFTAERYVAICHPFLAHAWSKPSRAVRYIICIWAIALGLAVPQAIQFGVVSELIDGRYVNHCNVENPFFEHSFEISTFVIFFVPMAVITVLYVLIGPPIAMEQPKVFVIVQTGANFTLQQQTNYTNSEAIDLYPFGIVLTFTVIYAIVFVAGLVGNISTCVVIARNKSMQNATNYYLFNLAVSDLLLLISALPFEIYKIWSEDDYVFGQGLCTAQGLAAETSANAAVLTITAFTVERYIAICHPFLAHAWSKPGRVVRYIIFIWIIALGLALPQAIQFEIIEEFIDGRYTSHCVMQKPFLEHSFELSTVFFFVVPMSVITVLYVMIGRRLRRSYSVRPTKRTSSDGGDREIGRKIRGEYVINANLKLDPMSVAVVVAFFICWAPFHAQRLLAIYLSNASEDVQNMFAGFYLYLMYISGLLYFISTSVNPCLYHIMSKKFRKAFKDTFAELCCCKKTSNGHYAAIRRIPPKMRDIPRSVSDNVASNLQKTGERPNKRNDSKVSDSSRSSFLSNSSRSTSLYDRNKSIASEHEGDKNTALLPFKFSRIFGKRHSDSAAISNSSLRDTDVTEFNHSDLVKNMIKINDNIN</sequence>
<dbReference type="PROSITE" id="PS00237">
    <property type="entry name" value="G_PROTEIN_RECEP_F1_1"/>
    <property type="match status" value="1"/>
</dbReference>
<evidence type="ECO:0000256" key="1">
    <source>
        <dbReference type="ARBA" id="ARBA00004141"/>
    </source>
</evidence>
<evidence type="ECO:0000256" key="6">
    <source>
        <dbReference type="ARBA" id="ARBA00023136"/>
    </source>
</evidence>
<feature type="compositionally biased region" description="Low complexity" evidence="10">
    <location>
        <begin position="647"/>
        <end position="659"/>
    </location>
</feature>